<keyword evidence="4" id="KW-0472">Membrane</keyword>
<dbReference type="SUPFAM" id="SSF48452">
    <property type="entry name" value="TPR-like"/>
    <property type="match status" value="1"/>
</dbReference>
<comment type="subcellular location">
    <subcellularLocation>
        <location evidence="1">Cell outer membrane</location>
    </subcellularLocation>
</comment>
<keyword evidence="3 6" id="KW-0732">Signal</keyword>
<comment type="caution">
    <text evidence="9">The sequence shown here is derived from an EMBL/GenBank/DDBJ whole genome shotgun (WGS) entry which is preliminary data.</text>
</comment>
<dbReference type="Pfam" id="PF14322">
    <property type="entry name" value="SusD-like_3"/>
    <property type="match status" value="1"/>
</dbReference>
<reference evidence="9 10" key="1">
    <citation type="submission" date="2020-09" db="EMBL/GenBank/DDBJ databases">
        <title>Genome sequencing and assembly of Pontibacter sp.</title>
        <authorList>
            <person name="Chhetri G."/>
        </authorList>
    </citation>
    <scope>NUCLEOTIDE SEQUENCE [LARGE SCALE GENOMIC DNA]</scope>
    <source>
        <strain evidence="9 10">JH31</strain>
    </source>
</reference>
<keyword evidence="10" id="KW-1185">Reference proteome</keyword>
<accession>A0ABR7XH89</accession>
<evidence type="ECO:0000313" key="10">
    <source>
        <dbReference type="Proteomes" id="UP000625551"/>
    </source>
</evidence>
<protein>
    <submittedName>
        <fullName evidence="9">RagB/SusD family nutrient uptake outer membrane protein</fullName>
    </submittedName>
</protein>
<feature type="chain" id="PRO_5045715011" evidence="6">
    <location>
        <begin position="22"/>
        <end position="457"/>
    </location>
</feature>
<evidence type="ECO:0000256" key="1">
    <source>
        <dbReference type="ARBA" id="ARBA00004442"/>
    </source>
</evidence>
<dbReference type="CDD" id="cd08977">
    <property type="entry name" value="SusD"/>
    <property type="match status" value="1"/>
</dbReference>
<dbReference type="InterPro" id="IPR012944">
    <property type="entry name" value="SusD_RagB_dom"/>
</dbReference>
<keyword evidence="5" id="KW-0998">Cell outer membrane</keyword>
<dbReference type="Proteomes" id="UP000625551">
    <property type="component" value="Unassembled WGS sequence"/>
</dbReference>
<dbReference type="InterPro" id="IPR033985">
    <property type="entry name" value="SusD-like_N"/>
</dbReference>
<dbReference type="Pfam" id="PF07980">
    <property type="entry name" value="SusD_RagB"/>
    <property type="match status" value="1"/>
</dbReference>
<evidence type="ECO:0000256" key="6">
    <source>
        <dbReference type="SAM" id="SignalP"/>
    </source>
</evidence>
<feature type="domain" description="RagB/SusD" evidence="7">
    <location>
        <begin position="307"/>
        <end position="419"/>
    </location>
</feature>
<dbReference type="RefSeq" id="WP_191183122.1">
    <property type="nucleotide sequence ID" value="NZ_JACXAJ010000002.1"/>
</dbReference>
<evidence type="ECO:0000259" key="7">
    <source>
        <dbReference type="Pfam" id="PF07980"/>
    </source>
</evidence>
<evidence type="ECO:0000256" key="5">
    <source>
        <dbReference type="ARBA" id="ARBA00023237"/>
    </source>
</evidence>
<dbReference type="EMBL" id="JACXAJ010000002">
    <property type="protein sequence ID" value="MBD1396988.1"/>
    <property type="molecule type" value="Genomic_DNA"/>
</dbReference>
<evidence type="ECO:0000259" key="8">
    <source>
        <dbReference type="Pfam" id="PF14322"/>
    </source>
</evidence>
<evidence type="ECO:0000256" key="4">
    <source>
        <dbReference type="ARBA" id="ARBA00023136"/>
    </source>
</evidence>
<gene>
    <name evidence="9" type="ORF">H9Q13_07410</name>
</gene>
<evidence type="ECO:0000256" key="2">
    <source>
        <dbReference type="ARBA" id="ARBA00006275"/>
    </source>
</evidence>
<feature type="domain" description="SusD-like N-terminal" evidence="8">
    <location>
        <begin position="24"/>
        <end position="221"/>
    </location>
</feature>
<evidence type="ECO:0000256" key="3">
    <source>
        <dbReference type="ARBA" id="ARBA00022729"/>
    </source>
</evidence>
<dbReference type="PROSITE" id="PS51257">
    <property type="entry name" value="PROKAR_LIPOPROTEIN"/>
    <property type="match status" value="1"/>
</dbReference>
<dbReference type="InterPro" id="IPR011990">
    <property type="entry name" value="TPR-like_helical_dom_sf"/>
</dbReference>
<evidence type="ECO:0000313" key="9">
    <source>
        <dbReference type="EMBL" id="MBD1396988.1"/>
    </source>
</evidence>
<name>A0ABR7XH89_9BACT</name>
<proteinExistence type="inferred from homology"/>
<feature type="signal peptide" evidence="6">
    <location>
        <begin position="1"/>
        <end position="21"/>
    </location>
</feature>
<sequence length="457" mass="50040">MKKYSIILLAALGLGTFTSCNDVLDVEPTTAIEAEGAVIDFTTLNRSALGAYSIIQSSNYYGMRYLLYQDVYADNLFHSGTFTTDREVSGRRINASNLQISSTWATMYSAINRANIVLRDADRLTNITDAQRNQIKGEMMFLRALVHFDLVKVFGAVPVVLAPTTTIAEIQSLGRTPVAEVYNAVLSDLQKAETMLSAAGGSNPRRATAEAAIALQARVQLQRGNNEQAFAKANQVIVNGESSLLPNFAELFTTEGNAESIFEVDFTLNDANGLGTASDPTSAGQKFYLRSGAYNALSASGQKGDKRFEATTRIQNNRMRLLKYEDIANNADNVMVIRLAEMYLIRAEAAVRMTASGGNNVLPVAPQVLADINMIRTRAGLAPLLALTNAQALTEILEQRRLEFVGEGLRFMDLKRYNLTCTLLGFCPDTGTDFRNLWPIPLQQIEVNPSLTQNPGY</sequence>
<comment type="similarity">
    <text evidence="2">Belongs to the SusD family.</text>
</comment>
<dbReference type="Gene3D" id="1.25.40.390">
    <property type="match status" value="1"/>
</dbReference>
<organism evidence="9 10">
    <name type="scientific">Pontibacter aquaedesilientis</name>
    <dbReference type="NCBI Taxonomy" id="2766980"/>
    <lineage>
        <taxon>Bacteria</taxon>
        <taxon>Pseudomonadati</taxon>
        <taxon>Bacteroidota</taxon>
        <taxon>Cytophagia</taxon>
        <taxon>Cytophagales</taxon>
        <taxon>Hymenobacteraceae</taxon>
        <taxon>Pontibacter</taxon>
    </lineage>
</organism>